<dbReference type="InterPro" id="IPR000914">
    <property type="entry name" value="SBP_5_dom"/>
</dbReference>
<comment type="caution">
    <text evidence="7">The sequence shown here is derived from an EMBL/GenBank/DDBJ whole genome shotgun (WGS) entry which is preliminary data.</text>
</comment>
<feature type="domain" description="Solute-binding protein family 5" evidence="6">
    <location>
        <begin position="83"/>
        <end position="287"/>
    </location>
</feature>
<evidence type="ECO:0000256" key="5">
    <source>
        <dbReference type="SAM" id="SignalP"/>
    </source>
</evidence>
<feature type="chain" id="PRO_5045532320" evidence="5">
    <location>
        <begin position="24"/>
        <end position="339"/>
    </location>
</feature>
<dbReference type="Gene3D" id="3.40.190.10">
    <property type="entry name" value="Periplasmic binding protein-like II"/>
    <property type="match status" value="1"/>
</dbReference>
<dbReference type="InterPro" id="IPR023765">
    <property type="entry name" value="SBP_5_CS"/>
</dbReference>
<evidence type="ECO:0000256" key="2">
    <source>
        <dbReference type="ARBA" id="ARBA00005695"/>
    </source>
</evidence>
<dbReference type="Proteomes" id="UP001549104">
    <property type="component" value="Unassembled WGS sequence"/>
</dbReference>
<evidence type="ECO:0000259" key="6">
    <source>
        <dbReference type="Pfam" id="PF00496"/>
    </source>
</evidence>
<comment type="similarity">
    <text evidence="2">Belongs to the bacterial solute-binding protein 5 family.</text>
</comment>
<keyword evidence="3" id="KW-0813">Transport</keyword>
<dbReference type="PANTHER" id="PTHR30290:SF10">
    <property type="entry name" value="PERIPLASMIC OLIGOPEPTIDE-BINDING PROTEIN-RELATED"/>
    <property type="match status" value="1"/>
</dbReference>
<dbReference type="SUPFAM" id="SSF53850">
    <property type="entry name" value="Periplasmic binding protein-like II"/>
    <property type="match status" value="1"/>
</dbReference>
<dbReference type="PROSITE" id="PS51257">
    <property type="entry name" value="PROKAR_LIPOPROTEIN"/>
    <property type="match status" value="1"/>
</dbReference>
<evidence type="ECO:0000256" key="4">
    <source>
        <dbReference type="ARBA" id="ARBA00022729"/>
    </source>
</evidence>
<sequence length="339" mass="37876">MKKVKFGPLALIVIVSLSVILGACTSSGLDDESMQENAKKILVYGHSGNSTSLDPAHMKEGDSTHVTVNLYETLVNLDEQGTTVVPGLAEKWDSSKDGLTYTFQLRKDVKFHDDTDFNADTVMKNFERWTNGDAEEFPFYASVFNGFKGDDSQIIESVSTEGDDTVTIKLNNPQASFLKNLTMSPFSIVSPNVFEQSDEEFESDPIGTGPFQYFEGKQNEAIVVVKFQEYWQESLPKLEKIIFKSIPDNTARLNALIAGDIDLADSINPADRMEVDDDADLQFFERPFMENIYEDAPSIFAADSTPLFGATKYMMNYLPQVTGFDVLSKVEFELPTEEE</sequence>
<accession>A0ABV2KFF3</accession>
<evidence type="ECO:0000256" key="3">
    <source>
        <dbReference type="ARBA" id="ARBA00022448"/>
    </source>
</evidence>
<dbReference type="InterPro" id="IPR039424">
    <property type="entry name" value="SBP_5"/>
</dbReference>
<gene>
    <name evidence="7" type="ORF">ABIC55_004489</name>
</gene>
<proteinExistence type="inferred from homology"/>
<feature type="signal peptide" evidence="5">
    <location>
        <begin position="1"/>
        <end position="23"/>
    </location>
</feature>
<dbReference type="Gene3D" id="3.90.76.10">
    <property type="entry name" value="Dipeptide-binding Protein, Domain 1"/>
    <property type="match status" value="1"/>
</dbReference>
<dbReference type="EMBL" id="JBEPME010000009">
    <property type="protein sequence ID" value="MET3659350.1"/>
    <property type="molecule type" value="Genomic_DNA"/>
</dbReference>
<evidence type="ECO:0000313" key="8">
    <source>
        <dbReference type="Proteomes" id="UP001549104"/>
    </source>
</evidence>
<evidence type="ECO:0000313" key="7">
    <source>
        <dbReference type="EMBL" id="MET3659350.1"/>
    </source>
</evidence>
<comment type="subcellular location">
    <subcellularLocation>
        <location evidence="1">Cell membrane</location>
        <topology evidence="1">Lipid-anchor</topology>
    </subcellularLocation>
</comment>
<keyword evidence="4 5" id="KW-0732">Signal</keyword>
<reference evidence="7 8" key="1">
    <citation type="submission" date="2024-06" db="EMBL/GenBank/DDBJ databases">
        <title>Sorghum-associated microbial communities from plants grown in Nebraska, USA.</title>
        <authorList>
            <person name="Schachtman D."/>
        </authorList>
    </citation>
    <scope>NUCLEOTIDE SEQUENCE [LARGE SCALE GENOMIC DNA]</scope>
    <source>
        <strain evidence="7 8">1288</strain>
    </source>
</reference>
<dbReference type="Pfam" id="PF00496">
    <property type="entry name" value="SBP_bac_5"/>
    <property type="match status" value="1"/>
</dbReference>
<dbReference type="PROSITE" id="PS01040">
    <property type="entry name" value="SBP_BACTERIAL_5"/>
    <property type="match status" value="1"/>
</dbReference>
<evidence type="ECO:0000256" key="1">
    <source>
        <dbReference type="ARBA" id="ARBA00004193"/>
    </source>
</evidence>
<name>A0ABV2KFF3_SPOPS</name>
<organism evidence="7 8">
    <name type="scientific">Sporosarcina psychrophila</name>
    <name type="common">Bacillus psychrophilus</name>
    <dbReference type="NCBI Taxonomy" id="1476"/>
    <lineage>
        <taxon>Bacteria</taxon>
        <taxon>Bacillati</taxon>
        <taxon>Bacillota</taxon>
        <taxon>Bacilli</taxon>
        <taxon>Bacillales</taxon>
        <taxon>Caryophanaceae</taxon>
        <taxon>Sporosarcina</taxon>
    </lineage>
</organism>
<protein>
    <submittedName>
        <fullName evidence="7">ABC-type transport system substrate-binding protein</fullName>
    </submittedName>
</protein>
<dbReference type="RefSeq" id="WP_354314820.1">
    <property type="nucleotide sequence ID" value="NZ_JBEPME010000009.1"/>
</dbReference>
<dbReference type="PANTHER" id="PTHR30290">
    <property type="entry name" value="PERIPLASMIC BINDING COMPONENT OF ABC TRANSPORTER"/>
    <property type="match status" value="1"/>
</dbReference>
<keyword evidence="8" id="KW-1185">Reference proteome</keyword>